<gene>
    <name evidence="2" type="ORF">A3I23_00655</name>
</gene>
<evidence type="ECO:0000313" key="3">
    <source>
        <dbReference type="Proteomes" id="UP000177693"/>
    </source>
</evidence>
<dbReference type="SUPFAM" id="SSF144010">
    <property type="entry name" value="CofE-like"/>
    <property type="match status" value="1"/>
</dbReference>
<name>A0A1F6Y682_9BACT</name>
<feature type="domain" description="Coenzyme F420:L-glutamate ligase-like" evidence="1">
    <location>
        <begin position="6"/>
        <end position="199"/>
    </location>
</feature>
<sequence length="254" mass="28733">MRIKAIKTRIFRENEDLFSFIFKYFKKIPEKSILVVTSKVVALSEGRTRELKSKKDKIKLIKEESDFALKTKQVWLTIKDGMVIANAGIDESNAKGKLILLPKNSFQSAAMLRKKLMQNFRLKNLGVLLTDSRLMPLRAGVVGVALGYAGFQGIKNYMDQKDIFGRVFKISKTDIADGLATAAVLCMGEGEERQPLALITQAPVVFQSRVNRRELIIDPKEDIYAPLFSNLKVIKSKKDLSRTKFLITGHKDKH</sequence>
<dbReference type="EMBL" id="MFVL01000009">
    <property type="protein sequence ID" value="OGJ01852.1"/>
    <property type="molecule type" value="Genomic_DNA"/>
</dbReference>
<protein>
    <recommendedName>
        <fullName evidence="1">Coenzyme F420:L-glutamate ligase-like domain-containing protein</fullName>
    </recommendedName>
</protein>
<comment type="caution">
    <text evidence="2">The sequence shown here is derived from an EMBL/GenBank/DDBJ whole genome shotgun (WGS) entry which is preliminary data.</text>
</comment>
<dbReference type="PANTHER" id="PTHR47917:SF1">
    <property type="entry name" value="COENZYME F420:L-GLUTAMATE LIGASE"/>
    <property type="match status" value="1"/>
</dbReference>
<organism evidence="2 3">
    <name type="scientific">Candidatus Nomurabacteria bacterium RIFCSPLOWO2_02_FULL_40_67</name>
    <dbReference type="NCBI Taxonomy" id="1801787"/>
    <lineage>
        <taxon>Bacteria</taxon>
        <taxon>Candidatus Nomuraibacteriota</taxon>
    </lineage>
</organism>
<dbReference type="InterPro" id="IPR002847">
    <property type="entry name" value="F420-0_gamma-glut_ligase-dom"/>
</dbReference>
<dbReference type="AlphaFoldDB" id="A0A1F6Y682"/>
<dbReference type="PANTHER" id="PTHR47917">
    <property type="match status" value="1"/>
</dbReference>
<dbReference type="Pfam" id="PF01996">
    <property type="entry name" value="F420_ligase"/>
    <property type="match status" value="1"/>
</dbReference>
<reference evidence="2 3" key="1">
    <citation type="journal article" date="2016" name="Nat. Commun.">
        <title>Thousands of microbial genomes shed light on interconnected biogeochemical processes in an aquifer system.</title>
        <authorList>
            <person name="Anantharaman K."/>
            <person name="Brown C.T."/>
            <person name="Hug L.A."/>
            <person name="Sharon I."/>
            <person name="Castelle C.J."/>
            <person name="Probst A.J."/>
            <person name="Thomas B.C."/>
            <person name="Singh A."/>
            <person name="Wilkins M.J."/>
            <person name="Karaoz U."/>
            <person name="Brodie E.L."/>
            <person name="Williams K.H."/>
            <person name="Hubbard S.S."/>
            <person name="Banfield J.F."/>
        </authorList>
    </citation>
    <scope>NUCLEOTIDE SEQUENCE [LARGE SCALE GENOMIC DNA]</scope>
</reference>
<evidence type="ECO:0000313" key="2">
    <source>
        <dbReference type="EMBL" id="OGJ01852.1"/>
    </source>
</evidence>
<evidence type="ECO:0000259" key="1">
    <source>
        <dbReference type="Pfam" id="PF01996"/>
    </source>
</evidence>
<proteinExistence type="predicted"/>
<dbReference type="Gene3D" id="3.30.1330.100">
    <property type="entry name" value="CofE-like"/>
    <property type="match status" value="2"/>
</dbReference>
<dbReference type="GO" id="GO:0052618">
    <property type="term" value="F:coenzyme F420-0:L-glutamate ligase activity"/>
    <property type="evidence" value="ECO:0007669"/>
    <property type="project" value="TreeGrafter"/>
</dbReference>
<accession>A0A1F6Y682</accession>
<dbReference type="Proteomes" id="UP000177693">
    <property type="component" value="Unassembled WGS sequence"/>
</dbReference>